<dbReference type="PANTHER" id="PTHR32322:SF18">
    <property type="entry name" value="S-ADENOSYLMETHIONINE_S-ADENOSYLHOMOCYSTEINE TRANSPORTER"/>
    <property type="match status" value="1"/>
</dbReference>
<dbReference type="InterPro" id="IPR000620">
    <property type="entry name" value="EamA_dom"/>
</dbReference>
<evidence type="ECO:0000256" key="4">
    <source>
        <dbReference type="ARBA" id="ARBA00022692"/>
    </source>
</evidence>
<sequence length="307" mass="33347">MKERGLIFTYGLVFFITAIWGLNVVFLKVLVENMPAQTMTAFRIMIAGVTALIIVLFTKELRRLTKREWTFTILGMIFGVMAHHLFLALGLQSIPASNASLILALVPIATAVLGVIFLGENLTKARITGFVLALFGVFLIQGATVDAFSLSIGEGMLFMSMFAQAISFIFIKKATATLDSKAVTTVMYLSGSLGLLILALVMEPSGLEGMAEASVGVYAVLFMSGIVATGIGHMVFNSAIQKIGASKTAIFNNFVPFFGVIFSVIFLKEVININQIIGFVFIVTGVLFGTGYIERVLKKRKLKELEE</sequence>
<feature type="transmembrane region" description="Helical" evidence="7">
    <location>
        <begin position="150"/>
        <end position="171"/>
    </location>
</feature>
<dbReference type="RefSeq" id="WP_185124949.1">
    <property type="nucleotide sequence ID" value="NZ_CAJEWD010000003.1"/>
</dbReference>
<reference evidence="9 10" key="1">
    <citation type="submission" date="2020-07" db="EMBL/GenBank/DDBJ databases">
        <authorList>
            <person name="Criscuolo A."/>
        </authorList>
    </citation>
    <scope>NUCLEOTIDE SEQUENCE [LARGE SCALE GENOMIC DNA]</scope>
    <source>
        <strain evidence="9">CIP111649</strain>
    </source>
</reference>
<accession>A0A6V7R403</accession>
<evidence type="ECO:0000313" key="10">
    <source>
        <dbReference type="Proteomes" id="UP000589351"/>
    </source>
</evidence>
<dbReference type="AlphaFoldDB" id="A0A6V7R403"/>
<evidence type="ECO:0000256" key="5">
    <source>
        <dbReference type="ARBA" id="ARBA00022989"/>
    </source>
</evidence>
<feature type="domain" description="EamA" evidence="8">
    <location>
        <begin position="11"/>
        <end position="140"/>
    </location>
</feature>
<keyword evidence="10" id="KW-1185">Reference proteome</keyword>
<feature type="transmembrane region" description="Helical" evidence="7">
    <location>
        <begin position="69"/>
        <end position="87"/>
    </location>
</feature>
<protein>
    <submittedName>
        <fullName evidence="9">Putative DMT superfamily transporter inner membrane protein</fullName>
    </submittedName>
</protein>
<dbReference type="PANTHER" id="PTHR32322">
    <property type="entry name" value="INNER MEMBRANE TRANSPORTER"/>
    <property type="match status" value="1"/>
</dbReference>
<comment type="subcellular location">
    <subcellularLocation>
        <location evidence="1">Cell membrane</location>
        <topology evidence="1">Multi-pass membrane protein</topology>
    </subcellularLocation>
</comment>
<feature type="transmembrane region" description="Helical" evidence="7">
    <location>
        <begin position="183"/>
        <end position="202"/>
    </location>
</feature>
<dbReference type="InterPro" id="IPR037185">
    <property type="entry name" value="EmrE-like"/>
</dbReference>
<evidence type="ECO:0000256" key="2">
    <source>
        <dbReference type="ARBA" id="ARBA00007362"/>
    </source>
</evidence>
<keyword evidence="6 7" id="KW-0472">Membrane</keyword>
<dbReference type="InterPro" id="IPR050638">
    <property type="entry name" value="AA-Vitamin_Transporters"/>
</dbReference>
<organism evidence="9 10">
    <name type="scientific">Jeotgalicoccus meleagridis</name>
    <dbReference type="NCBI Taxonomy" id="2759181"/>
    <lineage>
        <taxon>Bacteria</taxon>
        <taxon>Bacillati</taxon>
        <taxon>Bacillota</taxon>
        <taxon>Bacilli</taxon>
        <taxon>Bacillales</taxon>
        <taxon>Staphylococcaceae</taxon>
        <taxon>Jeotgalicoccus</taxon>
    </lineage>
</organism>
<keyword evidence="4 7" id="KW-0812">Transmembrane</keyword>
<evidence type="ECO:0000256" key="1">
    <source>
        <dbReference type="ARBA" id="ARBA00004651"/>
    </source>
</evidence>
<evidence type="ECO:0000313" key="9">
    <source>
        <dbReference type="EMBL" id="CAD2071783.1"/>
    </source>
</evidence>
<feature type="domain" description="EamA" evidence="8">
    <location>
        <begin position="152"/>
        <end position="288"/>
    </location>
</feature>
<comment type="caution">
    <text evidence="9">The sequence shown here is derived from an EMBL/GenBank/DDBJ whole genome shotgun (WGS) entry which is preliminary data.</text>
</comment>
<dbReference type="Proteomes" id="UP000589351">
    <property type="component" value="Unassembled WGS sequence"/>
</dbReference>
<feature type="transmembrane region" description="Helical" evidence="7">
    <location>
        <begin position="99"/>
        <end position="118"/>
    </location>
</feature>
<feature type="transmembrane region" description="Helical" evidence="7">
    <location>
        <begin position="273"/>
        <end position="293"/>
    </location>
</feature>
<evidence type="ECO:0000256" key="7">
    <source>
        <dbReference type="SAM" id="Phobius"/>
    </source>
</evidence>
<feature type="transmembrane region" description="Helical" evidence="7">
    <location>
        <begin position="248"/>
        <end position="267"/>
    </location>
</feature>
<feature type="transmembrane region" description="Helical" evidence="7">
    <location>
        <begin position="39"/>
        <end position="57"/>
    </location>
</feature>
<name>A0A6V7R403_9STAP</name>
<keyword evidence="5 7" id="KW-1133">Transmembrane helix</keyword>
<keyword evidence="3" id="KW-1003">Cell membrane</keyword>
<dbReference type="Pfam" id="PF00892">
    <property type="entry name" value="EamA"/>
    <property type="match status" value="2"/>
</dbReference>
<dbReference type="Gene3D" id="1.10.3730.20">
    <property type="match status" value="1"/>
</dbReference>
<feature type="transmembrane region" description="Helical" evidence="7">
    <location>
        <begin position="125"/>
        <end position="144"/>
    </location>
</feature>
<feature type="transmembrane region" description="Helical" evidence="7">
    <location>
        <begin position="7"/>
        <end position="27"/>
    </location>
</feature>
<evidence type="ECO:0000256" key="3">
    <source>
        <dbReference type="ARBA" id="ARBA00022475"/>
    </source>
</evidence>
<evidence type="ECO:0000256" key="6">
    <source>
        <dbReference type="ARBA" id="ARBA00023136"/>
    </source>
</evidence>
<evidence type="ECO:0000259" key="8">
    <source>
        <dbReference type="Pfam" id="PF00892"/>
    </source>
</evidence>
<dbReference type="EMBL" id="CAJEWD010000003">
    <property type="protein sequence ID" value="CAD2071783.1"/>
    <property type="molecule type" value="Genomic_DNA"/>
</dbReference>
<proteinExistence type="inferred from homology"/>
<gene>
    <name evidence="9" type="ORF">JEODO184_00405</name>
</gene>
<dbReference type="GO" id="GO:0005886">
    <property type="term" value="C:plasma membrane"/>
    <property type="evidence" value="ECO:0007669"/>
    <property type="project" value="UniProtKB-SubCell"/>
</dbReference>
<dbReference type="SUPFAM" id="SSF103481">
    <property type="entry name" value="Multidrug resistance efflux transporter EmrE"/>
    <property type="match status" value="2"/>
</dbReference>
<comment type="similarity">
    <text evidence="2">Belongs to the EamA transporter family.</text>
</comment>
<feature type="transmembrane region" description="Helical" evidence="7">
    <location>
        <begin position="214"/>
        <end position="236"/>
    </location>
</feature>